<dbReference type="EMBL" id="HACG01009575">
    <property type="protein sequence ID" value="CEK56440.1"/>
    <property type="molecule type" value="Transcribed_RNA"/>
</dbReference>
<sequence length="76" mass="8282">MFDPIYCCFIIVAVTVLGHAQEGPRIVSLPETVGVYSGQTAVLKCLATNLGNKLLRWSSLTHGIAIYETDRLLTSD</sequence>
<proteinExistence type="predicted"/>
<accession>A0A0B6YLW2</accession>
<gene>
    <name evidence="3" type="primary">ORF27660</name>
</gene>
<name>A0A0B6YLW2_9EUPU</name>
<reference evidence="3" key="1">
    <citation type="submission" date="2014-12" db="EMBL/GenBank/DDBJ databases">
        <title>Insight into the proteome of Arion vulgaris.</title>
        <authorList>
            <person name="Aradska J."/>
            <person name="Bulat T."/>
            <person name="Smidak R."/>
            <person name="Sarate P."/>
            <person name="Gangsoo J."/>
            <person name="Sialana F."/>
            <person name="Bilban M."/>
            <person name="Lubec G."/>
        </authorList>
    </citation>
    <scope>NUCLEOTIDE SEQUENCE</scope>
    <source>
        <tissue evidence="3">Skin</tissue>
    </source>
</reference>
<protein>
    <recommendedName>
        <fullName evidence="2">Ig-like domain-containing protein</fullName>
    </recommendedName>
</protein>
<dbReference type="PROSITE" id="PS50835">
    <property type="entry name" value="IG_LIKE"/>
    <property type="match status" value="1"/>
</dbReference>
<evidence type="ECO:0000313" key="3">
    <source>
        <dbReference type="EMBL" id="CEK56440.1"/>
    </source>
</evidence>
<dbReference type="AlphaFoldDB" id="A0A0B6YLW2"/>
<keyword evidence="1" id="KW-0732">Signal</keyword>
<dbReference type="InterPro" id="IPR007110">
    <property type="entry name" value="Ig-like_dom"/>
</dbReference>
<evidence type="ECO:0000256" key="1">
    <source>
        <dbReference type="SAM" id="SignalP"/>
    </source>
</evidence>
<feature type="signal peptide" evidence="1">
    <location>
        <begin position="1"/>
        <end position="20"/>
    </location>
</feature>
<evidence type="ECO:0000259" key="2">
    <source>
        <dbReference type="PROSITE" id="PS50835"/>
    </source>
</evidence>
<feature type="chain" id="PRO_5002110807" description="Ig-like domain-containing protein" evidence="1">
    <location>
        <begin position="21"/>
        <end position="76"/>
    </location>
</feature>
<feature type="domain" description="Ig-like" evidence="2">
    <location>
        <begin position="24"/>
        <end position="57"/>
    </location>
</feature>
<organism evidence="3">
    <name type="scientific">Arion vulgaris</name>
    <dbReference type="NCBI Taxonomy" id="1028688"/>
    <lineage>
        <taxon>Eukaryota</taxon>
        <taxon>Metazoa</taxon>
        <taxon>Spiralia</taxon>
        <taxon>Lophotrochozoa</taxon>
        <taxon>Mollusca</taxon>
        <taxon>Gastropoda</taxon>
        <taxon>Heterobranchia</taxon>
        <taxon>Euthyneura</taxon>
        <taxon>Panpulmonata</taxon>
        <taxon>Eupulmonata</taxon>
        <taxon>Stylommatophora</taxon>
        <taxon>Helicina</taxon>
        <taxon>Arionoidea</taxon>
        <taxon>Arionidae</taxon>
        <taxon>Arion</taxon>
    </lineage>
</organism>
<feature type="non-terminal residue" evidence="3">
    <location>
        <position position="76"/>
    </location>
</feature>